<evidence type="ECO:0000256" key="1">
    <source>
        <dbReference type="ARBA" id="ARBA00004651"/>
    </source>
</evidence>
<dbReference type="InterPro" id="IPR051125">
    <property type="entry name" value="ABC-4/HrtB_transporter"/>
</dbReference>
<feature type="transmembrane region" description="Helical" evidence="7">
    <location>
        <begin position="342"/>
        <end position="363"/>
    </location>
</feature>
<accession>A0ABZ2K9I8</accession>
<dbReference type="RefSeq" id="WP_394845960.1">
    <property type="nucleotide sequence ID" value="NZ_CP089982.1"/>
</dbReference>
<dbReference type="InterPro" id="IPR005891">
    <property type="entry name" value="DevC"/>
</dbReference>
<feature type="transmembrane region" description="Helical" evidence="7">
    <location>
        <begin position="309"/>
        <end position="330"/>
    </location>
</feature>
<feature type="domain" description="MacB-like periplasmic core" evidence="9">
    <location>
        <begin position="19"/>
        <end position="223"/>
    </location>
</feature>
<gene>
    <name evidence="10" type="ORF">LZC95_00670</name>
</gene>
<name>A0ABZ2K9I8_9BACT</name>
<evidence type="ECO:0000259" key="8">
    <source>
        <dbReference type="Pfam" id="PF02687"/>
    </source>
</evidence>
<evidence type="ECO:0000259" key="9">
    <source>
        <dbReference type="Pfam" id="PF12704"/>
    </source>
</evidence>
<dbReference type="InterPro" id="IPR003838">
    <property type="entry name" value="ABC3_permease_C"/>
</dbReference>
<protein>
    <submittedName>
        <fullName evidence="10">ABC transporter permease</fullName>
    </submittedName>
</protein>
<dbReference type="Pfam" id="PF02687">
    <property type="entry name" value="FtsX"/>
    <property type="match status" value="1"/>
</dbReference>
<dbReference type="Pfam" id="PF12704">
    <property type="entry name" value="MacB_PCD"/>
    <property type="match status" value="1"/>
</dbReference>
<organism evidence="10 11">
    <name type="scientific">Pendulispora brunnea</name>
    <dbReference type="NCBI Taxonomy" id="2905690"/>
    <lineage>
        <taxon>Bacteria</taxon>
        <taxon>Pseudomonadati</taxon>
        <taxon>Myxococcota</taxon>
        <taxon>Myxococcia</taxon>
        <taxon>Myxococcales</taxon>
        <taxon>Sorangiineae</taxon>
        <taxon>Pendulisporaceae</taxon>
        <taxon>Pendulispora</taxon>
    </lineage>
</organism>
<evidence type="ECO:0000256" key="5">
    <source>
        <dbReference type="ARBA" id="ARBA00022989"/>
    </source>
</evidence>
<evidence type="ECO:0000313" key="10">
    <source>
        <dbReference type="EMBL" id="WXA95353.1"/>
    </source>
</evidence>
<dbReference type="PIRSF" id="PIRSF031773">
    <property type="entry name" value="DevC"/>
    <property type="match status" value="1"/>
</dbReference>
<dbReference type="EMBL" id="CP089982">
    <property type="protein sequence ID" value="WXA95353.1"/>
    <property type="molecule type" value="Genomic_DNA"/>
</dbReference>
<reference evidence="10 11" key="1">
    <citation type="submission" date="2021-12" db="EMBL/GenBank/DDBJ databases">
        <title>Discovery of the Pendulisporaceae a myxobacterial family with distinct sporulation behavior and unique specialized metabolism.</title>
        <authorList>
            <person name="Garcia R."/>
            <person name="Popoff A."/>
            <person name="Bader C.D."/>
            <person name="Loehr J."/>
            <person name="Walesch S."/>
            <person name="Walt C."/>
            <person name="Boldt J."/>
            <person name="Bunk B."/>
            <person name="Haeckl F.J.F.P.J."/>
            <person name="Gunesch A.P."/>
            <person name="Birkelbach J."/>
            <person name="Nuebel U."/>
            <person name="Pietschmann T."/>
            <person name="Bach T."/>
            <person name="Mueller R."/>
        </authorList>
    </citation>
    <scope>NUCLEOTIDE SEQUENCE [LARGE SCALE GENOMIC DNA]</scope>
    <source>
        <strain evidence="10 11">MSr12523</strain>
    </source>
</reference>
<evidence type="ECO:0000256" key="7">
    <source>
        <dbReference type="SAM" id="Phobius"/>
    </source>
</evidence>
<keyword evidence="3" id="KW-1003">Cell membrane</keyword>
<dbReference type="PANTHER" id="PTHR43738">
    <property type="entry name" value="ABC TRANSPORTER, MEMBRANE PROTEIN"/>
    <property type="match status" value="1"/>
</dbReference>
<keyword evidence="2" id="KW-0813">Transport</keyword>
<keyword evidence="6 7" id="KW-0472">Membrane</keyword>
<keyword evidence="4 7" id="KW-0812">Transmembrane</keyword>
<dbReference type="Proteomes" id="UP001379533">
    <property type="component" value="Chromosome"/>
</dbReference>
<evidence type="ECO:0000256" key="4">
    <source>
        <dbReference type="ARBA" id="ARBA00022692"/>
    </source>
</evidence>
<dbReference type="PANTHER" id="PTHR43738:SF1">
    <property type="entry name" value="HEMIN TRANSPORT SYSTEM PERMEASE PROTEIN HRTB-RELATED"/>
    <property type="match status" value="1"/>
</dbReference>
<keyword evidence="5 7" id="KW-1133">Transmembrane helix</keyword>
<evidence type="ECO:0000256" key="3">
    <source>
        <dbReference type="ARBA" id="ARBA00022475"/>
    </source>
</evidence>
<proteinExistence type="predicted"/>
<dbReference type="InterPro" id="IPR025857">
    <property type="entry name" value="MacB_PCD"/>
</dbReference>
<keyword evidence="11" id="KW-1185">Reference proteome</keyword>
<feature type="domain" description="ABC3 transporter permease C-terminal" evidence="8">
    <location>
        <begin position="259"/>
        <end position="371"/>
    </location>
</feature>
<feature type="transmembrane region" description="Helical" evidence="7">
    <location>
        <begin position="20"/>
        <end position="42"/>
    </location>
</feature>
<sequence>MISLARATLIHEWRRFVPAVFAVAFSGLLVLVQIALLVGAFANVTVYIDQSRADLWVGFRDTPAVDQARNIPERTLTSLWMHPEVVRVEAFNWGGGDFRRPDGAPVSGYLVGVDTRADALTFGKLLNAEQRHLLDEPDGIVIDAADQEKLGVEVGDHAELNGRHVKVVGTVRGIRAPGGANIVSSLATARRIDPSLLHTEDVAYYLVKLRDPKRAEAVRDALQPKGTFRPFTVWTAEEFSSQSQMYWVMESGSGSGFAFSSLLGAVVGAVITSQTLMAAIVASLREYATLRALGVSLGALRRVVLEQSLWVGLIGLVITLLTTFALRMAADRMAVTMLVPPVAVAGTSVLVLAIAACSGLLAVRQLARAEPASLLR</sequence>
<evidence type="ECO:0000256" key="6">
    <source>
        <dbReference type="ARBA" id="ARBA00023136"/>
    </source>
</evidence>
<evidence type="ECO:0000313" key="11">
    <source>
        <dbReference type="Proteomes" id="UP001379533"/>
    </source>
</evidence>
<evidence type="ECO:0000256" key="2">
    <source>
        <dbReference type="ARBA" id="ARBA00022448"/>
    </source>
</evidence>
<feature type="transmembrane region" description="Helical" evidence="7">
    <location>
        <begin position="257"/>
        <end position="282"/>
    </location>
</feature>
<comment type="subcellular location">
    <subcellularLocation>
        <location evidence="1">Cell membrane</location>
        <topology evidence="1">Multi-pass membrane protein</topology>
    </subcellularLocation>
</comment>